<reference evidence="1 2" key="2">
    <citation type="journal article" date="2022" name="Mol. Ecol. Resour.">
        <title>The genomes of chicory, endive, great burdock and yacon provide insights into Asteraceae paleo-polyploidization history and plant inulin production.</title>
        <authorList>
            <person name="Fan W."/>
            <person name="Wang S."/>
            <person name="Wang H."/>
            <person name="Wang A."/>
            <person name="Jiang F."/>
            <person name="Liu H."/>
            <person name="Zhao H."/>
            <person name="Xu D."/>
            <person name="Zhang Y."/>
        </authorList>
    </citation>
    <scope>NUCLEOTIDE SEQUENCE [LARGE SCALE GENOMIC DNA]</scope>
    <source>
        <strain evidence="2">cv. Yunnan</strain>
        <tissue evidence="1">Leaves</tissue>
    </source>
</reference>
<protein>
    <submittedName>
        <fullName evidence="1">Uncharacterized protein</fullName>
    </submittedName>
</protein>
<sequence>MAVGDINDPNTKLLHPWLLMDLDVNNMGRREHQQDDQSRVFFELSALIMNLLRHPRKSIQFSDEVSTRQARRLIPFTHITPAGLASLTLGVSLSLMVCGLITFFIGFLVMPWVIGLVMVFYVIAIISSLAMVGRAIFYHSLSPEKGVVM</sequence>
<reference evidence="2" key="1">
    <citation type="journal article" date="2022" name="Mol. Ecol. Resour.">
        <title>The genomes of chicory, endive, great burdock and yacon provide insights into Asteraceae palaeo-polyploidization history and plant inulin production.</title>
        <authorList>
            <person name="Fan W."/>
            <person name="Wang S."/>
            <person name="Wang H."/>
            <person name="Wang A."/>
            <person name="Jiang F."/>
            <person name="Liu H."/>
            <person name="Zhao H."/>
            <person name="Xu D."/>
            <person name="Zhang Y."/>
        </authorList>
    </citation>
    <scope>NUCLEOTIDE SEQUENCE [LARGE SCALE GENOMIC DNA]</scope>
    <source>
        <strain evidence="2">cv. Yunnan</strain>
    </source>
</reference>
<evidence type="ECO:0000313" key="2">
    <source>
        <dbReference type="Proteomes" id="UP001056120"/>
    </source>
</evidence>
<organism evidence="1 2">
    <name type="scientific">Smallanthus sonchifolius</name>
    <dbReference type="NCBI Taxonomy" id="185202"/>
    <lineage>
        <taxon>Eukaryota</taxon>
        <taxon>Viridiplantae</taxon>
        <taxon>Streptophyta</taxon>
        <taxon>Embryophyta</taxon>
        <taxon>Tracheophyta</taxon>
        <taxon>Spermatophyta</taxon>
        <taxon>Magnoliopsida</taxon>
        <taxon>eudicotyledons</taxon>
        <taxon>Gunneridae</taxon>
        <taxon>Pentapetalae</taxon>
        <taxon>asterids</taxon>
        <taxon>campanulids</taxon>
        <taxon>Asterales</taxon>
        <taxon>Asteraceae</taxon>
        <taxon>Asteroideae</taxon>
        <taxon>Heliantheae alliance</taxon>
        <taxon>Millerieae</taxon>
        <taxon>Smallanthus</taxon>
    </lineage>
</organism>
<name>A0ACB9JDS6_9ASTR</name>
<keyword evidence="2" id="KW-1185">Reference proteome</keyword>
<dbReference type="EMBL" id="CM042021">
    <property type="protein sequence ID" value="KAI3818083.1"/>
    <property type="molecule type" value="Genomic_DNA"/>
</dbReference>
<dbReference type="Proteomes" id="UP001056120">
    <property type="component" value="Linkage Group LG04"/>
</dbReference>
<proteinExistence type="predicted"/>
<comment type="caution">
    <text evidence="1">The sequence shown here is derived from an EMBL/GenBank/DDBJ whole genome shotgun (WGS) entry which is preliminary data.</text>
</comment>
<gene>
    <name evidence="1" type="ORF">L1987_11886</name>
</gene>
<evidence type="ECO:0000313" key="1">
    <source>
        <dbReference type="EMBL" id="KAI3818083.1"/>
    </source>
</evidence>
<accession>A0ACB9JDS6</accession>